<evidence type="ECO:0000256" key="1">
    <source>
        <dbReference type="SAM" id="Coils"/>
    </source>
</evidence>
<feature type="compositionally biased region" description="Low complexity" evidence="2">
    <location>
        <begin position="1022"/>
        <end position="1037"/>
    </location>
</feature>
<feature type="coiled-coil region" evidence="1">
    <location>
        <begin position="97"/>
        <end position="210"/>
    </location>
</feature>
<dbReference type="PANTHER" id="PTHR33862:SF3">
    <property type="entry name" value="OROFACIAL CLEFT 1 CANDIDATE GENE 1 PROTEIN"/>
    <property type="match status" value="1"/>
</dbReference>
<feature type="region of interest" description="Disordered" evidence="2">
    <location>
        <begin position="998"/>
        <end position="1043"/>
    </location>
</feature>
<evidence type="ECO:0000256" key="3">
    <source>
        <dbReference type="SAM" id="Phobius"/>
    </source>
</evidence>
<feature type="compositionally biased region" description="Acidic residues" evidence="2">
    <location>
        <begin position="35"/>
        <end position="45"/>
    </location>
</feature>
<feature type="region of interest" description="Disordered" evidence="2">
    <location>
        <begin position="1"/>
        <end position="62"/>
    </location>
</feature>
<dbReference type="InterPro" id="IPR031390">
    <property type="entry name" value="OFCC1"/>
</dbReference>
<feature type="region of interest" description="Disordered" evidence="2">
    <location>
        <begin position="455"/>
        <end position="488"/>
    </location>
</feature>
<name>A0AAV4JXT5_9GAST</name>
<evidence type="ECO:0000313" key="5">
    <source>
        <dbReference type="Proteomes" id="UP000762676"/>
    </source>
</evidence>
<gene>
    <name evidence="4" type="ORF">ElyMa_005279700</name>
</gene>
<keyword evidence="3" id="KW-0812">Transmembrane</keyword>
<feature type="compositionally biased region" description="Acidic residues" evidence="2">
    <location>
        <begin position="546"/>
        <end position="557"/>
    </location>
</feature>
<feature type="compositionally biased region" description="Basic and acidic residues" evidence="2">
    <location>
        <begin position="558"/>
        <end position="571"/>
    </location>
</feature>
<feature type="region of interest" description="Disordered" evidence="2">
    <location>
        <begin position="501"/>
        <end position="571"/>
    </location>
</feature>
<organism evidence="4 5">
    <name type="scientific">Elysia marginata</name>
    <dbReference type="NCBI Taxonomy" id="1093978"/>
    <lineage>
        <taxon>Eukaryota</taxon>
        <taxon>Metazoa</taxon>
        <taxon>Spiralia</taxon>
        <taxon>Lophotrochozoa</taxon>
        <taxon>Mollusca</taxon>
        <taxon>Gastropoda</taxon>
        <taxon>Heterobranchia</taxon>
        <taxon>Euthyneura</taxon>
        <taxon>Panpulmonata</taxon>
        <taxon>Sacoglossa</taxon>
        <taxon>Placobranchoidea</taxon>
        <taxon>Plakobranchidae</taxon>
        <taxon>Elysia</taxon>
    </lineage>
</organism>
<feature type="transmembrane region" description="Helical" evidence="3">
    <location>
        <begin position="819"/>
        <end position="844"/>
    </location>
</feature>
<dbReference type="EMBL" id="BMAT01010532">
    <property type="protein sequence ID" value="GFS27542.1"/>
    <property type="molecule type" value="Genomic_DNA"/>
</dbReference>
<comment type="caution">
    <text evidence="4">The sequence shown here is derived from an EMBL/GenBank/DDBJ whole genome shotgun (WGS) entry which is preliminary data.</text>
</comment>
<keyword evidence="1" id="KW-0175">Coiled coil</keyword>
<proteinExistence type="predicted"/>
<feature type="transmembrane region" description="Helical" evidence="3">
    <location>
        <begin position="672"/>
        <end position="689"/>
    </location>
</feature>
<sequence length="1043" mass="120578">MADGLLDRPGTSQDEFLNTPEPDEATLVPGTASPNEDDEELEMNVEENSPVIESVAPPAGQESAPDMLQLLETLKQEHEDIQVIKEHAALMGTQQDKAGIYKKIDDLRVQIEEEELQSYLADFEAGVKDEVVLLGSISLEEVQEEERRLRDEHVRYLGQEAERERVREERLLSREEAARARLAQLFREKREFLERREEQLRQREKLLMDRLHRGFLRAESQLISVLERRKGEVKTFYGDLMHSEGQYAGSKGRRWKVDWDETPQPVQIKLKCLRGIKDKCPAGRYVLMVSLYDRIGGHAMRWSRLKGQQWGSATLPLFHEGHFYNVEMKLEQSVFTVLPPKKHLRPGMVVMFELFLLRGSVVNTDHILAWGCFPVCDAQFDVVEGRYRCPFLRGPMDPEIDKHEKIEELIASDLDHWMCNLYFDIIKLPRYCAGQKEYEVELQFSSGLTGYPDRVKTGWEETRDGEEPEAGSSTDVSMEAGSNPGLNRLIAASPQSVSDRSLVAAPRVKLEPGVTDGKPKTKKKMPSTAQSRVFQKDLKKLQLPDSDTDSDLEEEKTEEGMDRKEAEAFRREKEMKPVKGMEGVFYKRYRTSPADAYFKHMFSMLPKTQLLAPKQKERRLTRLEELERHTLSVQRPFCTKGRLEQKGWEKLSYIVRQFFAELGLSQWRSRQFWAMIILLLVIFWIRLYVHYIGQWVFLSAISIPINQFEFLPYTVNLNYQPTLLEAKHEIAVVVLGPMFNVAAFSLLVILAWLIPKAMGILPDLGSKFILAYGIMTFFDPLLICIVDCALKRYEDQAIEPIADFTKLYWHFKRTQGDGLAGIFLPIFLYTFTSFFAISILYMYFLRLHNNGRLLDVYWRLHGEEDQFFQPYDLELSNQELSYICRKAEQWRGEEGARRKVAVYDYIWEEDEIDEESIWDESGKEERQQKRERKEITTHVSVHTIHLDGLRELYRHFLRLPDGAIVEVFGDMSIPGMDKDVKAALEKGSRGIENIMGSQPRVRGRREVVTASGFRPDHDDRPSTSASGSSQPGSQDSLPQKKKL</sequence>
<evidence type="ECO:0008006" key="6">
    <source>
        <dbReference type="Google" id="ProtNLM"/>
    </source>
</evidence>
<dbReference type="PANTHER" id="PTHR33862">
    <property type="entry name" value="OROFACIAL CLEFT 1 CANDIDATE GENE 1 PROTEIN"/>
    <property type="match status" value="1"/>
</dbReference>
<feature type="transmembrane region" description="Helical" evidence="3">
    <location>
        <begin position="769"/>
        <end position="790"/>
    </location>
</feature>
<keyword evidence="3" id="KW-1133">Transmembrane helix</keyword>
<accession>A0AAV4JXT5</accession>
<protein>
    <recommendedName>
        <fullName evidence="6">C2 domain-containing protein</fullName>
    </recommendedName>
</protein>
<evidence type="ECO:0000256" key="2">
    <source>
        <dbReference type="SAM" id="MobiDB-lite"/>
    </source>
</evidence>
<keyword evidence="3" id="KW-0472">Membrane</keyword>
<dbReference type="Proteomes" id="UP000762676">
    <property type="component" value="Unassembled WGS sequence"/>
</dbReference>
<feature type="transmembrane region" description="Helical" evidence="3">
    <location>
        <begin position="730"/>
        <end position="754"/>
    </location>
</feature>
<evidence type="ECO:0000313" key="4">
    <source>
        <dbReference type="EMBL" id="GFS27542.1"/>
    </source>
</evidence>
<dbReference type="AlphaFoldDB" id="A0AAV4JXT5"/>
<keyword evidence="5" id="KW-1185">Reference proteome</keyword>
<reference evidence="4 5" key="1">
    <citation type="journal article" date="2021" name="Elife">
        <title>Chloroplast acquisition without the gene transfer in kleptoplastic sea slugs, Plakobranchus ocellatus.</title>
        <authorList>
            <person name="Maeda T."/>
            <person name="Takahashi S."/>
            <person name="Yoshida T."/>
            <person name="Shimamura S."/>
            <person name="Takaki Y."/>
            <person name="Nagai Y."/>
            <person name="Toyoda A."/>
            <person name="Suzuki Y."/>
            <person name="Arimoto A."/>
            <person name="Ishii H."/>
            <person name="Satoh N."/>
            <person name="Nishiyama T."/>
            <person name="Hasebe M."/>
            <person name="Maruyama T."/>
            <person name="Minagawa J."/>
            <person name="Obokata J."/>
            <person name="Shigenobu S."/>
        </authorList>
    </citation>
    <scope>NUCLEOTIDE SEQUENCE [LARGE SCALE GENOMIC DNA]</scope>
</reference>